<dbReference type="GO" id="GO:0003676">
    <property type="term" value="F:nucleic acid binding"/>
    <property type="evidence" value="ECO:0007669"/>
    <property type="project" value="InterPro"/>
</dbReference>
<dbReference type="AlphaFoldDB" id="L8GTZ8"/>
<evidence type="ECO:0000313" key="2">
    <source>
        <dbReference type="Proteomes" id="UP000011083"/>
    </source>
</evidence>
<organism evidence="1 2">
    <name type="scientific">Acanthamoeba castellanii (strain ATCC 30010 / Neff)</name>
    <dbReference type="NCBI Taxonomy" id="1257118"/>
    <lineage>
        <taxon>Eukaryota</taxon>
        <taxon>Amoebozoa</taxon>
        <taxon>Discosea</taxon>
        <taxon>Longamoebia</taxon>
        <taxon>Centramoebida</taxon>
        <taxon>Acanthamoebidae</taxon>
        <taxon>Acanthamoeba</taxon>
    </lineage>
</organism>
<keyword evidence="2" id="KW-1185">Reference proteome</keyword>
<dbReference type="Gene3D" id="3.30.420.10">
    <property type="entry name" value="Ribonuclease H-like superfamily/Ribonuclease H"/>
    <property type="match status" value="1"/>
</dbReference>
<dbReference type="EMBL" id="KB007989">
    <property type="protein sequence ID" value="ELR16495.1"/>
    <property type="molecule type" value="Genomic_DNA"/>
</dbReference>
<sequence>MTKGGSQLFSKGRLQQVLEDVHMLKVGHNLQANTSTLFAEHSILLNHIFNTQVGKQNQVVLNPMLKLYANSQNKLKKAVKKAWTRD</sequence>
<dbReference type="OrthoDB" id="26838at2759"/>
<dbReference type="GeneID" id="14917188"/>
<proteinExistence type="predicted"/>
<reference evidence="1 2" key="1">
    <citation type="journal article" date="2013" name="Genome Biol.">
        <title>Genome of Acanthamoeba castellanii highlights extensive lateral gene transfer and early evolution of tyrosine kinase signaling.</title>
        <authorList>
            <person name="Clarke M."/>
            <person name="Lohan A.J."/>
            <person name="Liu B."/>
            <person name="Lagkouvardos I."/>
            <person name="Roy S."/>
            <person name="Zafar N."/>
            <person name="Bertelli C."/>
            <person name="Schilde C."/>
            <person name="Kianianmomeni A."/>
            <person name="Burglin T.R."/>
            <person name="Frech C."/>
            <person name="Turcotte B."/>
            <person name="Kopec K.O."/>
            <person name="Synnott J.M."/>
            <person name="Choo C."/>
            <person name="Paponov I."/>
            <person name="Finkler A."/>
            <person name="Soon Heng Tan C."/>
            <person name="Hutchins A.P."/>
            <person name="Weinmeier T."/>
            <person name="Rattei T."/>
            <person name="Chu J.S."/>
            <person name="Gimenez G."/>
            <person name="Irimia M."/>
            <person name="Rigden D.J."/>
            <person name="Fitzpatrick D.A."/>
            <person name="Lorenzo-Morales J."/>
            <person name="Bateman A."/>
            <person name="Chiu C.H."/>
            <person name="Tang P."/>
            <person name="Hegemann P."/>
            <person name="Fromm H."/>
            <person name="Raoult D."/>
            <person name="Greub G."/>
            <person name="Miranda-Saavedra D."/>
            <person name="Chen N."/>
            <person name="Nash P."/>
            <person name="Ginger M.L."/>
            <person name="Horn M."/>
            <person name="Schaap P."/>
            <person name="Caler L."/>
            <person name="Loftus B."/>
        </authorList>
    </citation>
    <scope>NUCLEOTIDE SEQUENCE [LARGE SCALE GENOMIC DNA]</scope>
    <source>
        <strain evidence="1 2">Neff</strain>
    </source>
</reference>
<dbReference type="InterPro" id="IPR036397">
    <property type="entry name" value="RNaseH_sf"/>
</dbReference>
<dbReference type="Proteomes" id="UP000011083">
    <property type="component" value="Unassembled WGS sequence"/>
</dbReference>
<dbReference type="RefSeq" id="XP_004338508.1">
    <property type="nucleotide sequence ID" value="XM_004338460.1"/>
</dbReference>
<accession>L8GTZ8</accession>
<dbReference type="VEuPathDB" id="AmoebaDB:ACA1_349110"/>
<evidence type="ECO:0000313" key="1">
    <source>
        <dbReference type="EMBL" id="ELR16495.1"/>
    </source>
</evidence>
<protein>
    <submittedName>
        <fullName evidence="1">Uncharacterized protein</fullName>
    </submittedName>
</protein>
<name>L8GTZ8_ACACF</name>
<gene>
    <name evidence="1" type="ORF">ACA1_349110</name>
</gene>
<dbReference type="KEGG" id="acan:ACA1_349110"/>